<organism evidence="2 3">
    <name type="scientific">Sulfurimonas sediminis</name>
    <dbReference type="NCBI Taxonomy" id="2590020"/>
    <lineage>
        <taxon>Bacteria</taxon>
        <taxon>Pseudomonadati</taxon>
        <taxon>Campylobacterota</taxon>
        <taxon>Epsilonproteobacteria</taxon>
        <taxon>Campylobacterales</taxon>
        <taxon>Sulfurimonadaceae</taxon>
        <taxon>Sulfurimonas</taxon>
    </lineage>
</organism>
<dbReference type="GO" id="GO:0004803">
    <property type="term" value="F:transposase activity"/>
    <property type="evidence" value="ECO:0007669"/>
    <property type="project" value="InterPro"/>
</dbReference>
<dbReference type="EMBL" id="CP041235">
    <property type="protein sequence ID" value="QOP42477.1"/>
    <property type="molecule type" value="Genomic_DNA"/>
</dbReference>
<dbReference type="KEGG" id="ssei:FJR45_00305"/>
<protein>
    <submittedName>
        <fullName evidence="2">Transposase</fullName>
    </submittedName>
</protein>
<dbReference type="InterPro" id="IPR012337">
    <property type="entry name" value="RNaseH-like_sf"/>
</dbReference>
<dbReference type="SUPFAM" id="SSF53098">
    <property type="entry name" value="Ribonuclease H-like"/>
    <property type="match status" value="1"/>
</dbReference>
<sequence>MDIVDDCKVEFRLNHNKVLQDSKLDGLKGYLTNDTTLSHKDIIEHYQNLWHIEKAFRISKTDLQIRPIHHRLEHRIKAHILISFVAYAIYKEFEIKTREIKKEYQISYKILRDLIKHVFAIKFDDGEIFPIKLSEVQQKFYDALHS</sequence>
<dbReference type="GO" id="GO:0003677">
    <property type="term" value="F:DNA binding"/>
    <property type="evidence" value="ECO:0007669"/>
    <property type="project" value="InterPro"/>
</dbReference>
<dbReference type="AlphaFoldDB" id="A0A7M1AYB6"/>
<gene>
    <name evidence="2" type="ORF">FJR45_00305</name>
</gene>
<evidence type="ECO:0000313" key="2">
    <source>
        <dbReference type="EMBL" id="QOP42477.1"/>
    </source>
</evidence>
<dbReference type="GO" id="GO:0006313">
    <property type="term" value="P:DNA transposition"/>
    <property type="evidence" value="ECO:0007669"/>
    <property type="project" value="InterPro"/>
</dbReference>
<dbReference type="InterPro" id="IPR002559">
    <property type="entry name" value="Transposase_11"/>
</dbReference>
<evidence type="ECO:0000259" key="1">
    <source>
        <dbReference type="Pfam" id="PF01609"/>
    </source>
</evidence>
<dbReference type="Proteomes" id="UP000593719">
    <property type="component" value="Chromosome"/>
</dbReference>
<evidence type="ECO:0000313" key="3">
    <source>
        <dbReference type="Proteomes" id="UP000593719"/>
    </source>
</evidence>
<dbReference type="Pfam" id="PF01609">
    <property type="entry name" value="DDE_Tnp_1"/>
    <property type="match status" value="1"/>
</dbReference>
<name>A0A7M1AYB6_9BACT</name>
<proteinExistence type="predicted"/>
<feature type="domain" description="Transposase IS4-like" evidence="1">
    <location>
        <begin position="22"/>
        <end position="88"/>
    </location>
</feature>
<accession>A0A7M1AYB6</accession>
<reference evidence="2 3" key="1">
    <citation type="submission" date="2019-06" db="EMBL/GenBank/DDBJ databases">
        <title>Sulfurimonas gotlandica sp. nov., a chemoautotrophic and psychrotolerant epsilonproteobacterium isolated from a pelagic redoxcline, and an emended description of the genus Sulfurimonas.</title>
        <authorList>
            <person name="Wang S."/>
            <person name="Jiang L."/>
            <person name="Shao Z."/>
        </authorList>
    </citation>
    <scope>NUCLEOTIDE SEQUENCE [LARGE SCALE GENOMIC DNA]</scope>
    <source>
        <strain evidence="2 3">S2-6</strain>
    </source>
</reference>
<keyword evidence="3" id="KW-1185">Reference proteome</keyword>